<proteinExistence type="predicted"/>
<gene>
    <name evidence="2" type="ORF">HETSPECPRED_000763</name>
</gene>
<evidence type="ECO:0000313" key="3">
    <source>
        <dbReference type="Proteomes" id="UP000664521"/>
    </source>
</evidence>
<keyword evidence="3" id="KW-1185">Reference proteome</keyword>
<protein>
    <submittedName>
        <fullName evidence="2">Uncharacterized protein</fullName>
    </submittedName>
</protein>
<evidence type="ECO:0000313" key="2">
    <source>
        <dbReference type="EMBL" id="CAF9938077.1"/>
    </source>
</evidence>
<dbReference type="Proteomes" id="UP000664521">
    <property type="component" value="Unassembled WGS sequence"/>
</dbReference>
<feature type="signal peptide" evidence="1">
    <location>
        <begin position="1"/>
        <end position="21"/>
    </location>
</feature>
<accession>A0A8H3IRY1</accession>
<keyword evidence="1" id="KW-0732">Signal</keyword>
<organism evidence="2 3">
    <name type="scientific">Heterodermia speciosa</name>
    <dbReference type="NCBI Taxonomy" id="116794"/>
    <lineage>
        <taxon>Eukaryota</taxon>
        <taxon>Fungi</taxon>
        <taxon>Dikarya</taxon>
        <taxon>Ascomycota</taxon>
        <taxon>Pezizomycotina</taxon>
        <taxon>Lecanoromycetes</taxon>
        <taxon>OSLEUM clade</taxon>
        <taxon>Lecanoromycetidae</taxon>
        <taxon>Caliciales</taxon>
        <taxon>Physciaceae</taxon>
        <taxon>Heterodermia</taxon>
    </lineage>
</organism>
<feature type="chain" id="PRO_5034550130" evidence="1">
    <location>
        <begin position="22"/>
        <end position="113"/>
    </location>
</feature>
<sequence>MLSPTLLPLILLLALSHLTSASPAWNKRQYINSTTTSLAGTNPVLLPRGTGTEAIIQARATTIGKPAFEKRQFTNTTTTAVAGTGAVLMPRGTGTEAVLVARGTGTGVPYPYV</sequence>
<dbReference type="EMBL" id="CAJPDS010000108">
    <property type="protein sequence ID" value="CAF9938077.1"/>
    <property type="molecule type" value="Genomic_DNA"/>
</dbReference>
<evidence type="ECO:0000256" key="1">
    <source>
        <dbReference type="SAM" id="SignalP"/>
    </source>
</evidence>
<dbReference type="AlphaFoldDB" id="A0A8H3IRY1"/>
<reference evidence="2" key="1">
    <citation type="submission" date="2021-03" db="EMBL/GenBank/DDBJ databases">
        <authorList>
            <person name="Tagirdzhanova G."/>
        </authorList>
    </citation>
    <scope>NUCLEOTIDE SEQUENCE</scope>
</reference>
<name>A0A8H3IRY1_9LECA</name>
<comment type="caution">
    <text evidence="2">The sequence shown here is derived from an EMBL/GenBank/DDBJ whole genome shotgun (WGS) entry which is preliminary data.</text>
</comment>